<dbReference type="Pfam" id="PF10502">
    <property type="entry name" value="Peptidase_S26"/>
    <property type="match status" value="2"/>
</dbReference>
<evidence type="ECO:0000256" key="9">
    <source>
        <dbReference type="ARBA" id="ARBA00022989"/>
    </source>
</evidence>
<evidence type="ECO:0000256" key="5">
    <source>
        <dbReference type="ARBA" id="ARBA00022670"/>
    </source>
</evidence>
<proteinExistence type="inferred from homology"/>
<sequence>MKKRDVLKKSAASTGSFFGLSYKYPPQPKGLSFTIIDGPSMQPTINNNGGNNAFVLLSLDRDATRHGDIVSSIDPQIPDENVCKRVIALGGDRIRDRKNGKEIEIPEGFCWLEGDNEACSIDSNEFGPVPMSYIKGRAICGVDFGENNLPKRILDVSRKLDFGRFVEKKNN</sequence>
<evidence type="ECO:0000259" key="13">
    <source>
        <dbReference type="Pfam" id="PF10502"/>
    </source>
</evidence>
<keyword evidence="9" id="KW-1133">Transmembrane helix</keyword>
<dbReference type="EMBL" id="FN654493">
    <property type="protein sequence ID" value="CBY34288.1"/>
    <property type="molecule type" value="Genomic_DNA"/>
</dbReference>
<keyword evidence="5" id="KW-0645">Protease</keyword>
<comment type="subunit">
    <text evidence="3">Heterodimer of 2 subunits, IMMPL1 and IMMPL2.</text>
</comment>
<evidence type="ECO:0000256" key="7">
    <source>
        <dbReference type="ARBA" id="ARBA00022792"/>
    </source>
</evidence>
<evidence type="ECO:0000313" key="15">
    <source>
        <dbReference type="EMBL" id="CBY34288.1"/>
    </source>
</evidence>
<dbReference type="InterPro" id="IPR000223">
    <property type="entry name" value="Pept_S26A_signal_pept_1"/>
</dbReference>
<dbReference type="CDD" id="cd06530">
    <property type="entry name" value="S26_SPase_I"/>
    <property type="match status" value="1"/>
</dbReference>
<dbReference type="PANTHER" id="PTHR46041:SF2">
    <property type="entry name" value="MITOCHONDRIAL INNER MEMBRANE PROTEASE SUBUNIT 2"/>
    <property type="match status" value="1"/>
</dbReference>
<keyword evidence="16" id="KW-1185">Reference proteome</keyword>
<evidence type="ECO:0000256" key="1">
    <source>
        <dbReference type="ARBA" id="ARBA00004434"/>
    </source>
</evidence>
<evidence type="ECO:0000313" key="16">
    <source>
        <dbReference type="Proteomes" id="UP000001307"/>
    </source>
</evidence>
<evidence type="ECO:0000256" key="4">
    <source>
        <dbReference type="ARBA" id="ARBA00013650"/>
    </source>
</evidence>
<feature type="active site" evidence="12">
    <location>
        <position position="40"/>
    </location>
</feature>
<evidence type="ECO:0000313" key="14">
    <source>
        <dbReference type="EMBL" id="CBY21402.1"/>
    </source>
</evidence>
<evidence type="ECO:0000256" key="2">
    <source>
        <dbReference type="ARBA" id="ARBA00007066"/>
    </source>
</evidence>
<dbReference type="InterPro" id="IPR037730">
    <property type="entry name" value="IMP2"/>
</dbReference>
<evidence type="ECO:0000256" key="6">
    <source>
        <dbReference type="ARBA" id="ARBA00022692"/>
    </source>
</evidence>
<gene>
    <name evidence="14" type="ORF">GSOID_T00009167001</name>
    <name evidence="15" type="ORF">GSOID_T00024305001</name>
</gene>
<dbReference type="Gene3D" id="2.10.109.10">
    <property type="entry name" value="Umud Fragment, subunit A"/>
    <property type="match status" value="1"/>
</dbReference>
<dbReference type="AlphaFoldDB" id="E4WW98"/>
<feature type="domain" description="Peptidase S26" evidence="13">
    <location>
        <begin position="102"/>
        <end position="139"/>
    </location>
</feature>
<evidence type="ECO:0000256" key="8">
    <source>
        <dbReference type="ARBA" id="ARBA00022801"/>
    </source>
</evidence>
<name>E4WW98_OIKDI</name>
<keyword evidence="8" id="KW-0378">Hydrolase</keyword>
<dbReference type="GO" id="GO:0042720">
    <property type="term" value="C:mitochondrial inner membrane peptidase complex"/>
    <property type="evidence" value="ECO:0007669"/>
    <property type="project" value="InterPro"/>
</dbReference>
<keyword evidence="10" id="KW-0496">Mitochondrion</keyword>
<comment type="similarity">
    <text evidence="2">Belongs to the peptidase S26 family. IMP2 subfamily.</text>
</comment>
<dbReference type="SUPFAM" id="SSF51306">
    <property type="entry name" value="LexA/Signal peptidase"/>
    <property type="match status" value="1"/>
</dbReference>
<keyword evidence="11" id="KW-0472">Membrane</keyword>
<protein>
    <recommendedName>
        <fullName evidence="4">Mitochondrial inner membrane protease subunit 2</fullName>
    </recommendedName>
</protein>
<dbReference type="PRINTS" id="PR00727">
    <property type="entry name" value="LEADERPTASE"/>
</dbReference>
<dbReference type="InterPro" id="IPR019533">
    <property type="entry name" value="Peptidase_S26"/>
</dbReference>
<dbReference type="Proteomes" id="UP000011014">
    <property type="component" value="Unassembled WGS sequence"/>
</dbReference>
<evidence type="ECO:0000256" key="11">
    <source>
        <dbReference type="ARBA" id="ARBA00023136"/>
    </source>
</evidence>
<comment type="subcellular location">
    <subcellularLocation>
        <location evidence="1">Mitochondrion inner membrane</location>
        <topology evidence="1">Single-pass membrane protein</topology>
    </subcellularLocation>
</comment>
<dbReference type="EMBL" id="FN653017">
    <property type="protein sequence ID" value="CBY21402.1"/>
    <property type="molecule type" value="Genomic_DNA"/>
</dbReference>
<dbReference type="InParanoid" id="E4WW98"/>
<dbReference type="GO" id="GO:0004252">
    <property type="term" value="F:serine-type endopeptidase activity"/>
    <property type="evidence" value="ECO:0007669"/>
    <property type="project" value="InterPro"/>
</dbReference>
<feature type="domain" description="Peptidase S26" evidence="13">
    <location>
        <begin position="35"/>
        <end position="96"/>
    </location>
</feature>
<accession>E4WW98</accession>
<dbReference type="GO" id="GO:0006465">
    <property type="term" value="P:signal peptide processing"/>
    <property type="evidence" value="ECO:0007669"/>
    <property type="project" value="InterPro"/>
</dbReference>
<dbReference type="FunCoup" id="E4WW98">
    <property type="interactions" value="2"/>
</dbReference>
<reference evidence="14" key="1">
    <citation type="journal article" date="2010" name="Science">
        <title>Plasticity of animal genome architecture unmasked by rapid evolution of a pelagic tunicate.</title>
        <authorList>
            <person name="Denoeud F."/>
            <person name="Henriet S."/>
            <person name="Mungpakdee S."/>
            <person name="Aury J.M."/>
            <person name="Da Silva C."/>
            <person name="Brinkmann H."/>
            <person name="Mikhaleva J."/>
            <person name="Olsen L.C."/>
            <person name="Jubin C."/>
            <person name="Canestro C."/>
            <person name="Bouquet J.M."/>
            <person name="Danks G."/>
            <person name="Poulain J."/>
            <person name="Campsteijn C."/>
            <person name="Adamski M."/>
            <person name="Cross I."/>
            <person name="Yadetie F."/>
            <person name="Muffato M."/>
            <person name="Louis A."/>
            <person name="Butcher S."/>
            <person name="Tsagkogeorga G."/>
            <person name="Konrad A."/>
            <person name="Singh S."/>
            <person name="Jensen M.F."/>
            <person name="Cong E.H."/>
            <person name="Eikeseth-Otteraa H."/>
            <person name="Noel B."/>
            <person name="Anthouard V."/>
            <person name="Porcel B.M."/>
            <person name="Kachouri-Lafond R."/>
            <person name="Nishino A."/>
            <person name="Ugolini M."/>
            <person name="Chourrout P."/>
            <person name="Nishida H."/>
            <person name="Aasland R."/>
            <person name="Huzurbazar S."/>
            <person name="Westhof E."/>
            <person name="Delsuc F."/>
            <person name="Lehrach H."/>
            <person name="Reinhardt R."/>
            <person name="Weissenbach J."/>
            <person name="Roy S.W."/>
            <person name="Artiguenave F."/>
            <person name="Postlethwait J.H."/>
            <person name="Manak J.R."/>
            <person name="Thompson E.M."/>
            <person name="Jaillon O."/>
            <person name="Du Pasquier L."/>
            <person name="Boudinot P."/>
            <person name="Liberles D.A."/>
            <person name="Volff J.N."/>
            <person name="Philippe H."/>
            <person name="Lenhard B."/>
            <person name="Roest Crollius H."/>
            <person name="Wincker P."/>
            <person name="Chourrout D."/>
        </authorList>
    </citation>
    <scope>NUCLEOTIDE SEQUENCE [LARGE SCALE GENOMIC DNA]</scope>
</reference>
<dbReference type="GO" id="GO:0006627">
    <property type="term" value="P:protein processing involved in protein targeting to mitochondrion"/>
    <property type="evidence" value="ECO:0007669"/>
    <property type="project" value="InterPro"/>
</dbReference>
<keyword evidence="7" id="KW-0999">Mitochondrion inner membrane</keyword>
<dbReference type="InterPro" id="IPR036286">
    <property type="entry name" value="LexA/Signal_pep-like_sf"/>
</dbReference>
<dbReference type="PANTHER" id="PTHR46041">
    <property type="entry name" value="MITOCHONDRIAL INNER MEMBRANE PROTEASE SUBUNIT 2"/>
    <property type="match status" value="1"/>
</dbReference>
<keyword evidence="6" id="KW-0812">Transmembrane</keyword>
<organism evidence="14">
    <name type="scientific">Oikopleura dioica</name>
    <name type="common">Tunicate</name>
    <dbReference type="NCBI Taxonomy" id="34765"/>
    <lineage>
        <taxon>Eukaryota</taxon>
        <taxon>Metazoa</taxon>
        <taxon>Chordata</taxon>
        <taxon>Tunicata</taxon>
        <taxon>Appendicularia</taxon>
        <taxon>Copelata</taxon>
        <taxon>Oikopleuridae</taxon>
        <taxon>Oikopleura</taxon>
    </lineage>
</organism>
<evidence type="ECO:0000256" key="12">
    <source>
        <dbReference type="PIRSR" id="PIRSR600223-1"/>
    </source>
</evidence>
<dbReference type="OrthoDB" id="9996127at2759"/>
<feature type="active site" evidence="12">
    <location>
        <position position="84"/>
    </location>
</feature>
<evidence type="ECO:0000256" key="10">
    <source>
        <dbReference type="ARBA" id="ARBA00023128"/>
    </source>
</evidence>
<evidence type="ECO:0000256" key="3">
    <source>
        <dbReference type="ARBA" id="ARBA00011805"/>
    </source>
</evidence>
<dbReference type="Proteomes" id="UP000001307">
    <property type="component" value="Unassembled WGS sequence"/>
</dbReference>